<dbReference type="Pfam" id="PF02954">
    <property type="entry name" value="HTH_8"/>
    <property type="match status" value="1"/>
</dbReference>
<dbReference type="PANTHER" id="PTHR32071:SF122">
    <property type="entry name" value="SIGMA FACTOR"/>
    <property type="match status" value="1"/>
</dbReference>
<dbReference type="CDD" id="cd00009">
    <property type="entry name" value="AAA"/>
    <property type="match status" value="1"/>
</dbReference>
<dbReference type="RefSeq" id="WP_068812062.1">
    <property type="nucleotide sequence ID" value="NZ_BMIY01000002.1"/>
</dbReference>
<dbReference type="GO" id="GO:0000160">
    <property type="term" value="P:phosphorelay signal transduction system"/>
    <property type="evidence" value="ECO:0007669"/>
    <property type="project" value="InterPro"/>
</dbReference>
<dbReference type="Pfam" id="PF00072">
    <property type="entry name" value="Response_reg"/>
    <property type="match status" value="1"/>
</dbReference>
<feature type="domain" description="Response regulatory" evidence="7">
    <location>
        <begin position="12"/>
        <end position="131"/>
    </location>
</feature>
<dbReference type="Gene3D" id="3.40.50.2300">
    <property type="match status" value="1"/>
</dbReference>
<evidence type="ECO:0000313" key="8">
    <source>
        <dbReference type="EMBL" id="GGG50141.1"/>
    </source>
</evidence>
<dbReference type="Gene3D" id="1.10.8.60">
    <property type="match status" value="1"/>
</dbReference>
<protein>
    <submittedName>
        <fullName evidence="8">Acetoacetate metabolism regulatory protein AtoC</fullName>
    </submittedName>
</protein>
<dbReference type="InterPro" id="IPR011006">
    <property type="entry name" value="CheY-like_superfamily"/>
</dbReference>
<dbReference type="PROSITE" id="PS50110">
    <property type="entry name" value="RESPONSE_REGULATORY"/>
    <property type="match status" value="1"/>
</dbReference>
<feature type="modified residue" description="4-aspartylphosphate" evidence="5">
    <location>
        <position position="61"/>
    </location>
</feature>
<dbReference type="PROSITE" id="PS00675">
    <property type="entry name" value="SIGMA54_INTERACT_1"/>
    <property type="match status" value="1"/>
</dbReference>
<dbReference type="SMART" id="SM00382">
    <property type="entry name" value="AAA"/>
    <property type="match status" value="1"/>
</dbReference>
<dbReference type="Gene3D" id="1.10.10.60">
    <property type="entry name" value="Homeodomain-like"/>
    <property type="match status" value="1"/>
</dbReference>
<dbReference type="Pfam" id="PF00158">
    <property type="entry name" value="Sigma54_activat"/>
    <property type="match status" value="1"/>
</dbReference>
<dbReference type="InterPro" id="IPR003593">
    <property type="entry name" value="AAA+_ATPase"/>
</dbReference>
<name>A0A917GLH2_9GAMM</name>
<accession>A0A917GLH2</accession>
<dbReference type="InterPro" id="IPR002078">
    <property type="entry name" value="Sigma_54_int"/>
</dbReference>
<comment type="caution">
    <text evidence="8">The sequence shown here is derived from an EMBL/GenBank/DDBJ whole genome shotgun (WGS) entry which is preliminary data.</text>
</comment>
<dbReference type="OrthoDB" id="9804019at2"/>
<dbReference type="GO" id="GO:0006355">
    <property type="term" value="P:regulation of DNA-templated transcription"/>
    <property type="evidence" value="ECO:0007669"/>
    <property type="project" value="InterPro"/>
</dbReference>
<keyword evidence="2" id="KW-0067">ATP-binding</keyword>
<dbReference type="GO" id="GO:0005524">
    <property type="term" value="F:ATP binding"/>
    <property type="evidence" value="ECO:0007669"/>
    <property type="project" value="UniProtKB-KW"/>
</dbReference>
<evidence type="ECO:0000256" key="3">
    <source>
        <dbReference type="ARBA" id="ARBA00023015"/>
    </source>
</evidence>
<dbReference type="InterPro" id="IPR025662">
    <property type="entry name" value="Sigma_54_int_dom_ATP-bd_1"/>
</dbReference>
<dbReference type="SUPFAM" id="SSF52172">
    <property type="entry name" value="CheY-like"/>
    <property type="match status" value="1"/>
</dbReference>
<feature type="domain" description="Sigma-54 factor interaction" evidence="6">
    <location>
        <begin position="156"/>
        <end position="385"/>
    </location>
</feature>
<keyword evidence="4" id="KW-0804">Transcription</keyword>
<proteinExistence type="predicted"/>
<evidence type="ECO:0000256" key="5">
    <source>
        <dbReference type="PROSITE-ProRule" id="PRU00169"/>
    </source>
</evidence>
<dbReference type="InterPro" id="IPR002197">
    <property type="entry name" value="HTH_Fis"/>
</dbReference>
<evidence type="ECO:0000313" key="9">
    <source>
        <dbReference type="Proteomes" id="UP000627715"/>
    </source>
</evidence>
<evidence type="ECO:0000256" key="1">
    <source>
        <dbReference type="ARBA" id="ARBA00022741"/>
    </source>
</evidence>
<evidence type="ECO:0000256" key="2">
    <source>
        <dbReference type="ARBA" id="ARBA00022840"/>
    </source>
</evidence>
<dbReference type="SMART" id="SM00448">
    <property type="entry name" value="REC"/>
    <property type="match status" value="1"/>
</dbReference>
<organism evidence="8 9">
    <name type="scientific">Pseudohongiella nitratireducens</name>
    <dbReference type="NCBI Taxonomy" id="1768907"/>
    <lineage>
        <taxon>Bacteria</taxon>
        <taxon>Pseudomonadati</taxon>
        <taxon>Pseudomonadota</taxon>
        <taxon>Gammaproteobacteria</taxon>
        <taxon>Pseudomonadales</taxon>
        <taxon>Pseudohongiellaceae</taxon>
        <taxon>Pseudohongiella</taxon>
    </lineage>
</organism>
<reference evidence="8" key="1">
    <citation type="journal article" date="2014" name="Int. J. Syst. Evol. Microbiol.">
        <title>Complete genome sequence of Corynebacterium casei LMG S-19264T (=DSM 44701T), isolated from a smear-ripened cheese.</title>
        <authorList>
            <consortium name="US DOE Joint Genome Institute (JGI-PGF)"/>
            <person name="Walter F."/>
            <person name="Albersmeier A."/>
            <person name="Kalinowski J."/>
            <person name="Ruckert C."/>
        </authorList>
    </citation>
    <scope>NUCLEOTIDE SEQUENCE</scope>
    <source>
        <strain evidence="8">CGMCC 1.15425</strain>
    </source>
</reference>
<dbReference type="Proteomes" id="UP000627715">
    <property type="component" value="Unassembled WGS sequence"/>
</dbReference>
<dbReference type="GO" id="GO:0043565">
    <property type="term" value="F:sequence-specific DNA binding"/>
    <property type="evidence" value="ECO:0007669"/>
    <property type="project" value="InterPro"/>
</dbReference>
<dbReference type="InterPro" id="IPR009057">
    <property type="entry name" value="Homeodomain-like_sf"/>
</dbReference>
<dbReference type="SUPFAM" id="SSF52540">
    <property type="entry name" value="P-loop containing nucleoside triphosphate hydrolases"/>
    <property type="match status" value="1"/>
</dbReference>
<dbReference type="InterPro" id="IPR027417">
    <property type="entry name" value="P-loop_NTPase"/>
</dbReference>
<evidence type="ECO:0000256" key="4">
    <source>
        <dbReference type="ARBA" id="ARBA00023163"/>
    </source>
</evidence>
<dbReference type="InterPro" id="IPR025943">
    <property type="entry name" value="Sigma_54_int_dom_ATP-bd_2"/>
</dbReference>
<dbReference type="PANTHER" id="PTHR32071">
    <property type="entry name" value="TRANSCRIPTIONAL REGULATORY PROTEIN"/>
    <property type="match status" value="1"/>
</dbReference>
<dbReference type="PROSITE" id="PS50045">
    <property type="entry name" value="SIGMA54_INTERACT_4"/>
    <property type="match status" value="1"/>
</dbReference>
<gene>
    <name evidence="8" type="ORF">GCM10011403_04050</name>
</gene>
<sequence length="486" mass="53695">MSQDQKNSSPDHVLIVEDDIPLRELLAEEFTDAGYQVSQAGDASIAANILKDHTVQLVVSDLRLPGNDGLTLLKHIQQANTGSGLPSPGFIMITAFGTIEQAVDTLKQGADDFLTKPIKLDHLRISAERVIQHRRLQEELARYKAIIEDHHIFHGMLGSSQPMQRLFNTISAVARAEGPVLISGESGTGKELIARAIHKEGDRRQSPFVAINCAGIPPELLESELFGHTASAFTGAGKARPGLFAEADGGSLLLDEIGEMPLEMQAKLLRILQDGRIRPVGSDQEKQLNVRILAATNRDLENAVKEGTFREDLYFRLQTFAITAPTLRDRGDDLDMLISHFIQRTNLQQGRNIQGVAESALAALRRYHFPGNVRELASAIERAVTFSQSNDITIHDLPESLHKPADASPDSTDHSLISQLPDFLQWQLQDTENPEEWQALQDLELAYIRYTLDRFAGNKRQTAAALGIGRRTLYRKLGIESESSDA</sequence>
<keyword evidence="1" id="KW-0547">Nucleotide-binding</keyword>
<evidence type="ECO:0000259" key="7">
    <source>
        <dbReference type="PROSITE" id="PS50110"/>
    </source>
</evidence>
<dbReference type="FunFam" id="3.40.50.300:FF:000006">
    <property type="entry name" value="DNA-binding transcriptional regulator NtrC"/>
    <property type="match status" value="1"/>
</dbReference>
<dbReference type="PROSITE" id="PS00676">
    <property type="entry name" value="SIGMA54_INTERACT_2"/>
    <property type="match status" value="1"/>
</dbReference>
<reference evidence="8" key="2">
    <citation type="submission" date="2020-09" db="EMBL/GenBank/DDBJ databases">
        <authorList>
            <person name="Sun Q."/>
            <person name="Zhou Y."/>
        </authorList>
    </citation>
    <scope>NUCLEOTIDE SEQUENCE</scope>
    <source>
        <strain evidence="8">CGMCC 1.15425</strain>
    </source>
</reference>
<dbReference type="InterPro" id="IPR058031">
    <property type="entry name" value="AAA_lid_NorR"/>
</dbReference>
<dbReference type="InterPro" id="IPR001789">
    <property type="entry name" value="Sig_transdc_resp-reg_receiver"/>
</dbReference>
<keyword evidence="9" id="KW-1185">Reference proteome</keyword>
<evidence type="ECO:0000259" key="6">
    <source>
        <dbReference type="PROSITE" id="PS50045"/>
    </source>
</evidence>
<dbReference type="AlphaFoldDB" id="A0A917GLH2"/>
<dbReference type="EMBL" id="BMIY01000002">
    <property type="protein sequence ID" value="GGG50141.1"/>
    <property type="molecule type" value="Genomic_DNA"/>
</dbReference>
<dbReference type="Pfam" id="PF25601">
    <property type="entry name" value="AAA_lid_14"/>
    <property type="match status" value="1"/>
</dbReference>
<keyword evidence="3" id="KW-0805">Transcription regulation</keyword>
<dbReference type="SUPFAM" id="SSF46689">
    <property type="entry name" value="Homeodomain-like"/>
    <property type="match status" value="1"/>
</dbReference>
<keyword evidence="5" id="KW-0597">Phosphoprotein</keyword>
<dbReference type="Gene3D" id="3.40.50.300">
    <property type="entry name" value="P-loop containing nucleotide triphosphate hydrolases"/>
    <property type="match status" value="1"/>
</dbReference>